<reference evidence="7 8" key="1">
    <citation type="submission" date="2016-03" db="EMBL/GenBank/DDBJ databases">
        <title>Complete genome sequence of Thermococcus profundus strain DT5432.</title>
        <authorList>
            <person name="Oger P.M."/>
        </authorList>
    </citation>
    <scope>NUCLEOTIDE SEQUENCE [LARGE SCALE GENOMIC DNA]</scope>
    <source>
        <strain evidence="7 8">DT 5432</strain>
    </source>
</reference>
<keyword evidence="8" id="KW-1185">Reference proteome</keyword>
<dbReference type="KEGG" id="tprf:A3L09_04225"/>
<gene>
    <name evidence="7" type="ORF">A3L09_04225</name>
</gene>
<keyword evidence="5 6" id="KW-0472">Membrane</keyword>
<feature type="transmembrane region" description="Helical" evidence="6">
    <location>
        <begin position="65"/>
        <end position="82"/>
    </location>
</feature>
<dbReference type="InterPro" id="IPR020948">
    <property type="entry name" value="P_starv_induced_PsiE-like"/>
</dbReference>
<keyword evidence="2" id="KW-1003">Cell membrane</keyword>
<sequence length="159" mass="18383">MGIIEKPKRELTPLQTAALKWMSLAFDLVVIILALLTMAYVAYMLYDLTLIMLHGTDVEEALHEFLLVIILLELFELLSLYIKEHHVSMRRVAELGVVAIVRKLVITADYNALGWQTLISMAAVIFVLGWIYVQERRRISEEERFIIEHGINKQWSSNQ</sequence>
<evidence type="ECO:0000256" key="6">
    <source>
        <dbReference type="SAM" id="Phobius"/>
    </source>
</evidence>
<name>A0A2Z2MD30_THEPR</name>
<dbReference type="RefSeq" id="WP_088857776.1">
    <property type="nucleotide sequence ID" value="NZ_CP014862.1"/>
</dbReference>
<dbReference type="EMBL" id="CP014862">
    <property type="protein sequence ID" value="ASJ02515.1"/>
    <property type="molecule type" value="Genomic_DNA"/>
</dbReference>
<comment type="subcellular location">
    <subcellularLocation>
        <location evidence="1">Cell membrane</location>
        <topology evidence="1">Multi-pass membrane protein</topology>
    </subcellularLocation>
</comment>
<keyword evidence="4 6" id="KW-1133">Transmembrane helix</keyword>
<dbReference type="OrthoDB" id="86341at2157"/>
<dbReference type="Proteomes" id="UP000250179">
    <property type="component" value="Chromosome"/>
</dbReference>
<dbReference type="Pfam" id="PF06146">
    <property type="entry name" value="PsiE"/>
    <property type="match status" value="1"/>
</dbReference>
<evidence type="ECO:0000256" key="4">
    <source>
        <dbReference type="ARBA" id="ARBA00022989"/>
    </source>
</evidence>
<evidence type="ECO:0000256" key="2">
    <source>
        <dbReference type="ARBA" id="ARBA00022475"/>
    </source>
</evidence>
<feature type="transmembrane region" description="Helical" evidence="6">
    <location>
        <begin position="112"/>
        <end position="133"/>
    </location>
</feature>
<dbReference type="AlphaFoldDB" id="A0A2Z2MD30"/>
<accession>A0A2Z2MD30</accession>
<evidence type="ECO:0000313" key="8">
    <source>
        <dbReference type="Proteomes" id="UP000250179"/>
    </source>
</evidence>
<dbReference type="GO" id="GO:0005886">
    <property type="term" value="C:plasma membrane"/>
    <property type="evidence" value="ECO:0007669"/>
    <property type="project" value="UniProtKB-SubCell"/>
</dbReference>
<dbReference type="GeneID" id="33319592"/>
<evidence type="ECO:0000256" key="5">
    <source>
        <dbReference type="ARBA" id="ARBA00023136"/>
    </source>
</evidence>
<protein>
    <recommendedName>
        <fullName evidence="9">Protein PsiE</fullName>
    </recommendedName>
</protein>
<evidence type="ECO:0000256" key="3">
    <source>
        <dbReference type="ARBA" id="ARBA00022692"/>
    </source>
</evidence>
<keyword evidence="3 6" id="KW-0812">Transmembrane</keyword>
<evidence type="ECO:0008006" key="9">
    <source>
        <dbReference type="Google" id="ProtNLM"/>
    </source>
</evidence>
<organism evidence="7 8">
    <name type="scientific">Thermococcus profundus</name>
    <dbReference type="NCBI Taxonomy" id="49899"/>
    <lineage>
        <taxon>Archaea</taxon>
        <taxon>Methanobacteriati</taxon>
        <taxon>Methanobacteriota</taxon>
        <taxon>Thermococci</taxon>
        <taxon>Thermococcales</taxon>
        <taxon>Thermococcaceae</taxon>
        <taxon>Thermococcus</taxon>
    </lineage>
</organism>
<feature type="transmembrane region" description="Helical" evidence="6">
    <location>
        <begin position="21"/>
        <end position="45"/>
    </location>
</feature>
<evidence type="ECO:0000256" key="1">
    <source>
        <dbReference type="ARBA" id="ARBA00004651"/>
    </source>
</evidence>
<evidence type="ECO:0000313" key="7">
    <source>
        <dbReference type="EMBL" id="ASJ02515.1"/>
    </source>
</evidence>
<proteinExistence type="predicted"/>